<keyword evidence="3" id="KW-1185">Reference proteome</keyword>
<proteinExistence type="predicted"/>
<evidence type="ECO:0000256" key="1">
    <source>
        <dbReference type="SAM" id="Coils"/>
    </source>
</evidence>
<dbReference type="AlphaFoldDB" id="A0A137P6Z2"/>
<evidence type="ECO:0000313" key="2">
    <source>
        <dbReference type="EMBL" id="KXN70772.1"/>
    </source>
</evidence>
<organism evidence="2 3">
    <name type="scientific">Conidiobolus coronatus (strain ATCC 28846 / CBS 209.66 / NRRL 28638)</name>
    <name type="common">Delacroixia coronata</name>
    <dbReference type="NCBI Taxonomy" id="796925"/>
    <lineage>
        <taxon>Eukaryota</taxon>
        <taxon>Fungi</taxon>
        <taxon>Fungi incertae sedis</taxon>
        <taxon>Zoopagomycota</taxon>
        <taxon>Entomophthoromycotina</taxon>
        <taxon>Entomophthoromycetes</taxon>
        <taxon>Entomophthorales</taxon>
        <taxon>Ancylistaceae</taxon>
        <taxon>Conidiobolus</taxon>
    </lineage>
</organism>
<reference evidence="2 3" key="1">
    <citation type="journal article" date="2015" name="Genome Biol. Evol.">
        <title>Phylogenomic analyses indicate that early fungi evolved digesting cell walls of algal ancestors of land plants.</title>
        <authorList>
            <person name="Chang Y."/>
            <person name="Wang S."/>
            <person name="Sekimoto S."/>
            <person name="Aerts A.L."/>
            <person name="Choi C."/>
            <person name="Clum A."/>
            <person name="LaButti K.M."/>
            <person name="Lindquist E.A."/>
            <person name="Yee Ngan C."/>
            <person name="Ohm R.A."/>
            <person name="Salamov A.A."/>
            <person name="Grigoriev I.V."/>
            <person name="Spatafora J.W."/>
            <person name="Berbee M.L."/>
        </authorList>
    </citation>
    <scope>NUCLEOTIDE SEQUENCE [LARGE SCALE GENOMIC DNA]</scope>
    <source>
        <strain evidence="2 3">NRRL 28638</strain>
    </source>
</reference>
<dbReference type="Proteomes" id="UP000070444">
    <property type="component" value="Unassembled WGS sequence"/>
</dbReference>
<feature type="coiled-coil region" evidence="1">
    <location>
        <begin position="108"/>
        <end position="142"/>
    </location>
</feature>
<gene>
    <name evidence="2" type="ORF">CONCODRAFT_6631</name>
</gene>
<accession>A0A137P6Z2</accession>
<name>A0A137P6Z2_CONC2</name>
<protein>
    <submittedName>
        <fullName evidence="2">Uncharacterized protein</fullName>
    </submittedName>
</protein>
<keyword evidence="1" id="KW-0175">Coiled coil</keyword>
<dbReference type="EMBL" id="KQ964493">
    <property type="protein sequence ID" value="KXN70772.1"/>
    <property type="molecule type" value="Genomic_DNA"/>
</dbReference>
<sequence length="153" mass="17842">MNWTGKKKNILRHIRVNYDKPCREIEDKWIEGRKEENLDIIGLKVPMPMYLSSSDSENSCDFSNFKLPSPINKKSRLSSNKKSGRGNNIPLISPDLTMDKDSFPLNNYQILRSKYKKLCEKVNKMEKEIDLVRIKLSILESNFRNCKTKVKSS</sequence>
<evidence type="ECO:0000313" key="3">
    <source>
        <dbReference type="Proteomes" id="UP000070444"/>
    </source>
</evidence>